<name>A0ABP4XZK0_9ACTN</name>
<sequence>MARGAWHGGVAGGVLLGVAATAHAAGLVADRCCRAVARTPDGLLWWRVAALGLALVAAGAAVGALCGLALGRSVGVDVDDVGIHPVPRRAGELLPWRRVADVRTERRGARIVIAVDVAGVTTRLRAPYDGWFLARDPEFEEKLFMLRNLWETHRSFNLP</sequence>
<proteinExistence type="predicted"/>
<dbReference type="Proteomes" id="UP001500218">
    <property type="component" value="Unassembled WGS sequence"/>
</dbReference>
<evidence type="ECO:0000313" key="2">
    <source>
        <dbReference type="EMBL" id="GAA1794937.1"/>
    </source>
</evidence>
<accession>A0ABP4XZK0</accession>
<keyword evidence="3" id="KW-1185">Reference proteome</keyword>
<reference evidence="3" key="1">
    <citation type="journal article" date="2019" name="Int. J. Syst. Evol. Microbiol.">
        <title>The Global Catalogue of Microorganisms (GCM) 10K type strain sequencing project: providing services to taxonomists for standard genome sequencing and annotation.</title>
        <authorList>
            <consortium name="The Broad Institute Genomics Platform"/>
            <consortium name="The Broad Institute Genome Sequencing Center for Infectious Disease"/>
            <person name="Wu L."/>
            <person name="Ma J."/>
        </authorList>
    </citation>
    <scope>NUCLEOTIDE SEQUENCE [LARGE SCALE GENOMIC DNA]</scope>
    <source>
        <strain evidence="3">JCM 13250</strain>
    </source>
</reference>
<keyword evidence="1" id="KW-0812">Transmembrane</keyword>
<dbReference type="EMBL" id="BAAALT010000038">
    <property type="protein sequence ID" value="GAA1794937.1"/>
    <property type="molecule type" value="Genomic_DNA"/>
</dbReference>
<evidence type="ECO:0000256" key="1">
    <source>
        <dbReference type="SAM" id="Phobius"/>
    </source>
</evidence>
<evidence type="ECO:0000313" key="3">
    <source>
        <dbReference type="Proteomes" id="UP001500218"/>
    </source>
</evidence>
<feature type="transmembrane region" description="Helical" evidence="1">
    <location>
        <begin position="48"/>
        <end position="70"/>
    </location>
</feature>
<keyword evidence="1" id="KW-1133">Transmembrane helix</keyword>
<keyword evidence="1" id="KW-0472">Membrane</keyword>
<protein>
    <submittedName>
        <fullName evidence="2">Uncharacterized protein</fullName>
    </submittedName>
</protein>
<gene>
    <name evidence="2" type="ORF">GCM10009682_15840</name>
</gene>
<organism evidence="2 3">
    <name type="scientific">Luedemannella flava</name>
    <dbReference type="NCBI Taxonomy" id="349316"/>
    <lineage>
        <taxon>Bacteria</taxon>
        <taxon>Bacillati</taxon>
        <taxon>Actinomycetota</taxon>
        <taxon>Actinomycetes</taxon>
        <taxon>Micromonosporales</taxon>
        <taxon>Micromonosporaceae</taxon>
        <taxon>Luedemannella</taxon>
    </lineage>
</organism>
<comment type="caution">
    <text evidence="2">The sequence shown here is derived from an EMBL/GenBank/DDBJ whole genome shotgun (WGS) entry which is preliminary data.</text>
</comment>